<dbReference type="Proteomes" id="UP000308724">
    <property type="component" value="Unassembled WGS sequence"/>
</dbReference>
<proteinExistence type="predicted"/>
<comment type="caution">
    <text evidence="2">The sequence shown here is derived from an EMBL/GenBank/DDBJ whole genome shotgun (WGS) entry which is preliminary data.</text>
</comment>
<dbReference type="Gene3D" id="1.20.910.10">
    <property type="entry name" value="Heme oxygenase-like"/>
    <property type="match status" value="1"/>
</dbReference>
<feature type="region of interest" description="Disordered" evidence="1">
    <location>
        <begin position="86"/>
        <end position="168"/>
    </location>
</feature>
<dbReference type="PANTHER" id="PTHR41813:SF2">
    <property type="entry name" value="REGULATOR PAB1642, PUTATIVE (AFU_ORTHOLOGUE AFUA_3G11955)-RELATED"/>
    <property type="match status" value="1"/>
</dbReference>
<dbReference type="InterPro" id="IPR053261">
    <property type="entry name" value="Polyketide-peptide_reg"/>
</dbReference>
<evidence type="ECO:0000313" key="3">
    <source>
        <dbReference type="Proteomes" id="UP000308724"/>
    </source>
</evidence>
<evidence type="ECO:0000256" key="1">
    <source>
        <dbReference type="SAM" id="MobiDB-lite"/>
    </source>
</evidence>
<feature type="region of interest" description="Disordered" evidence="1">
    <location>
        <begin position="437"/>
        <end position="456"/>
    </location>
</feature>
<feature type="region of interest" description="Disordered" evidence="1">
    <location>
        <begin position="464"/>
        <end position="486"/>
    </location>
</feature>
<dbReference type="EMBL" id="QZBZ01000506">
    <property type="protein sequence ID" value="TIA28949.1"/>
    <property type="molecule type" value="Genomic_DNA"/>
</dbReference>
<feature type="compositionally biased region" description="Basic and acidic residues" evidence="1">
    <location>
        <begin position="476"/>
        <end position="486"/>
    </location>
</feature>
<gene>
    <name evidence="2" type="ORF">D6C78_10489</name>
</gene>
<accession>A0A4T0B4L9</accession>
<sequence length="486" mass="53206">MPGRNANTIVQGAFHEFREDDNPTKVRTHRFYQNASLVDGLRDVVQCKKVRCTYCGFVRAKNTTRQVEHLQECLQYRNSSDYVESLSKPGLFQQPDERNSSITFGNSNSPLQPTPLQAQRSSFLMGRRANPNPNLNPQVNRRGSQKRTHDGRIKNGRRPTPRPTTTTLPAQAPSLAAYLLAQNAASFTSATQTSFLSHAGRGTLSSNAMGQWLAQKSHLNRGYIAFVGQLIGKTSLPSIANTQSPSFYRATDLLISALSEIQREMSFFEITATKYSLQISQEVPNGATTSLLGQLALSSSPAASLLEGMVVLWAVEHCCHASWAYAAGISSSLDQPFLPYSAGGDSHHPALHQFLIPHWTSATFAKFVDTCKAMVDELAEAETSLNGREQVARCLGAFNQVLWLWEKNWPSACDAVGENESTSAECFTNNTVSPHSSTSVCHSAGAPDRGLPGVGDKIDEVRHEVADVSSPYVSPRESKSPDSWKD</sequence>
<dbReference type="PANTHER" id="PTHR41813">
    <property type="entry name" value="REGULATOR PAB1642, PUTATIVE (AFU_ORTHOLOGUE AFUA_3G11955)-RELATED"/>
    <property type="match status" value="1"/>
</dbReference>
<feature type="compositionally biased region" description="Polar residues" evidence="1">
    <location>
        <begin position="131"/>
        <end position="142"/>
    </location>
</feature>
<feature type="compositionally biased region" description="Polar residues" evidence="1">
    <location>
        <begin position="100"/>
        <end position="122"/>
    </location>
</feature>
<dbReference type="CDD" id="cd19357">
    <property type="entry name" value="TenA_E_At3g16990-like"/>
    <property type="match status" value="1"/>
</dbReference>
<dbReference type="InterPro" id="IPR016084">
    <property type="entry name" value="Haem_Oase-like_multi-hlx"/>
</dbReference>
<protein>
    <submittedName>
        <fullName evidence="2">Heme oxygenase-like protein</fullName>
    </submittedName>
</protein>
<dbReference type="AlphaFoldDB" id="A0A4T0B4L9"/>
<name>A0A4T0B4L9_AURPU</name>
<dbReference type="SUPFAM" id="SSF48613">
    <property type="entry name" value="Heme oxygenase-like"/>
    <property type="match status" value="1"/>
</dbReference>
<organism evidence="2 3">
    <name type="scientific">Aureobasidium pullulans</name>
    <name type="common">Black yeast</name>
    <name type="synonym">Pullularia pullulans</name>
    <dbReference type="NCBI Taxonomy" id="5580"/>
    <lineage>
        <taxon>Eukaryota</taxon>
        <taxon>Fungi</taxon>
        <taxon>Dikarya</taxon>
        <taxon>Ascomycota</taxon>
        <taxon>Pezizomycotina</taxon>
        <taxon>Dothideomycetes</taxon>
        <taxon>Dothideomycetidae</taxon>
        <taxon>Dothideales</taxon>
        <taxon>Saccotheciaceae</taxon>
        <taxon>Aureobasidium</taxon>
    </lineage>
</organism>
<evidence type="ECO:0000313" key="2">
    <source>
        <dbReference type="EMBL" id="TIA28949.1"/>
    </source>
</evidence>
<reference evidence="2 3" key="1">
    <citation type="submission" date="2018-10" db="EMBL/GenBank/DDBJ databases">
        <title>Fifty Aureobasidium pullulans genomes reveal a recombining polyextremotolerant generalist.</title>
        <authorList>
            <person name="Gostincar C."/>
            <person name="Turk M."/>
            <person name="Zajc J."/>
            <person name="Gunde-Cimerman N."/>
        </authorList>
    </citation>
    <scope>NUCLEOTIDE SEQUENCE [LARGE SCALE GENOMIC DNA]</scope>
    <source>
        <strain evidence="2 3">EXF-1645</strain>
    </source>
</reference>